<sequence length="309" mass="36232">MTIRNHIPLLKPNSFEASCSSSDIYGDNDWSVKMANTDLYQHQQQPYLNYSNAQDAEIPDLISLPASLGSYDRCKATTEICHHNWWEINPDLWNLRELLDWMAYTLQLDKINSIIYLNNFFRDVKNGSQMRRMTREELVSRDPDNGSMLFQSLKYFSEYGNILFDDNNHLASPKEYYSVECIKDAHYNMEMNDDKPDNFYPLEFGRFPLQPHQQHHAALLNSSNVVMPKLETRYWVNLLSKTESMIASTRVSYRPTVTVMYQCTVTTNKKCSNRANRKENLGVRDSILSIKIRLASRKTLLWQGHYRTR</sequence>
<evidence type="ECO:0000313" key="3">
    <source>
        <dbReference type="RefSeq" id="XP_036360401.1"/>
    </source>
</evidence>
<gene>
    <name evidence="3" type="primary">LOC118764172</name>
</gene>
<organism evidence="2 3">
    <name type="scientific">Octopus sinensis</name>
    <name type="common">East Asian common octopus</name>
    <dbReference type="NCBI Taxonomy" id="2607531"/>
    <lineage>
        <taxon>Eukaryota</taxon>
        <taxon>Metazoa</taxon>
        <taxon>Spiralia</taxon>
        <taxon>Lophotrochozoa</taxon>
        <taxon>Mollusca</taxon>
        <taxon>Cephalopoda</taxon>
        <taxon>Coleoidea</taxon>
        <taxon>Octopodiformes</taxon>
        <taxon>Octopoda</taxon>
        <taxon>Incirrata</taxon>
        <taxon>Octopodidae</taxon>
        <taxon>Octopus</taxon>
    </lineage>
</organism>
<dbReference type="SUPFAM" id="SSF47769">
    <property type="entry name" value="SAM/Pointed domain"/>
    <property type="match status" value="1"/>
</dbReference>
<dbReference type="RefSeq" id="XP_036360401.1">
    <property type="nucleotide sequence ID" value="XM_036504508.1"/>
</dbReference>
<evidence type="ECO:0000259" key="1">
    <source>
        <dbReference type="PROSITE" id="PS51433"/>
    </source>
</evidence>
<dbReference type="InterPro" id="IPR013761">
    <property type="entry name" value="SAM/pointed_sf"/>
</dbReference>
<reference evidence="3" key="1">
    <citation type="submission" date="2025-08" db="UniProtKB">
        <authorList>
            <consortium name="RefSeq"/>
        </authorList>
    </citation>
    <scope>IDENTIFICATION</scope>
</reference>
<dbReference type="Proteomes" id="UP000515154">
    <property type="component" value="Linkage group LG7"/>
</dbReference>
<dbReference type="InterPro" id="IPR003118">
    <property type="entry name" value="Pointed_dom"/>
</dbReference>
<name>A0A7E6EXT0_9MOLL</name>
<feature type="domain" description="PNT" evidence="1">
    <location>
        <begin position="72"/>
        <end position="160"/>
    </location>
</feature>
<dbReference type="PROSITE" id="PS51433">
    <property type="entry name" value="PNT"/>
    <property type="match status" value="1"/>
</dbReference>
<dbReference type="Pfam" id="PF02198">
    <property type="entry name" value="SAM_PNT"/>
    <property type="match status" value="1"/>
</dbReference>
<dbReference type="GO" id="GO:0043565">
    <property type="term" value="F:sequence-specific DNA binding"/>
    <property type="evidence" value="ECO:0007669"/>
    <property type="project" value="InterPro"/>
</dbReference>
<keyword evidence="2" id="KW-1185">Reference proteome</keyword>
<proteinExistence type="predicted"/>
<evidence type="ECO:0000313" key="2">
    <source>
        <dbReference type="Proteomes" id="UP000515154"/>
    </source>
</evidence>
<dbReference type="AlphaFoldDB" id="A0A7E6EXT0"/>
<protein>
    <submittedName>
        <fullName evidence="3">Uncharacterized protein LOC118764172 isoform X1</fullName>
    </submittedName>
</protein>
<accession>A0A7E6EXT0</accession>
<dbReference type="Gene3D" id="1.10.150.50">
    <property type="entry name" value="Transcription Factor, Ets-1"/>
    <property type="match status" value="1"/>
</dbReference>
<dbReference type="KEGG" id="osn:118764172"/>